<dbReference type="PANTHER" id="PTHR36529:SF1">
    <property type="entry name" value="GLYCOSYLTRANSFERASE"/>
    <property type="match status" value="1"/>
</dbReference>
<dbReference type="EMBL" id="JALLPB020000245">
    <property type="protein sequence ID" value="KAL3811662.1"/>
    <property type="molecule type" value="Genomic_DNA"/>
</dbReference>
<dbReference type="Proteomes" id="UP001530377">
    <property type="component" value="Unassembled WGS sequence"/>
</dbReference>
<feature type="region of interest" description="Disordered" evidence="1">
    <location>
        <begin position="327"/>
        <end position="360"/>
    </location>
</feature>
<organism evidence="2 3">
    <name type="scientific">Cyclostephanos tholiformis</name>
    <dbReference type="NCBI Taxonomy" id="382380"/>
    <lineage>
        <taxon>Eukaryota</taxon>
        <taxon>Sar</taxon>
        <taxon>Stramenopiles</taxon>
        <taxon>Ochrophyta</taxon>
        <taxon>Bacillariophyta</taxon>
        <taxon>Coscinodiscophyceae</taxon>
        <taxon>Thalassiosirophycidae</taxon>
        <taxon>Stephanodiscales</taxon>
        <taxon>Stephanodiscaceae</taxon>
        <taxon>Cyclostephanos</taxon>
    </lineage>
</organism>
<evidence type="ECO:0000313" key="3">
    <source>
        <dbReference type="Proteomes" id="UP001530377"/>
    </source>
</evidence>
<feature type="region of interest" description="Disordered" evidence="1">
    <location>
        <begin position="198"/>
        <end position="235"/>
    </location>
</feature>
<keyword evidence="3" id="KW-1185">Reference proteome</keyword>
<proteinExistence type="predicted"/>
<dbReference type="AlphaFoldDB" id="A0ABD3RF24"/>
<evidence type="ECO:0000256" key="1">
    <source>
        <dbReference type="SAM" id="MobiDB-lite"/>
    </source>
</evidence>
<gene>
    <name evidence="2" type="ORF">ACHAXA_004394</name>
</gene>
<accession>A0ABD3RF24</accession>
<reference evidence="2 3" key="1">
    <citation type="submission" date="2024-10" db="EMBL/GenBank/DDBJ databases">
        <title>Updated reference genomes for cyclostephanoid diatoms.</title>
        <authorList>
            <person name="Roberts W.R."/>
            <person name="Alverson A.J."/>
        </authorList>
    </citation>
    <scope>NUCLEOTIDE SEQUENCE [LARGE SCALE GENOMIC DNA]</scope>
    <source>
        <strain evidence="2 3">AJA228-03</strain>
    </source>
</reference>
<comment type="caution">
    <text evidence="2">The sequence shown here is derived from an EMBL/GenBank/DDBJ whole genome shotgun (WGS) entry which is preliminary data.</text>
</comment>
<dbReference type="InterPro" id="IPR018641">
    <property type="entry name" value="Trfase_1_rSAM/seldom-assoc"/>
</dbReference>
<feature type="compositionally biased region" description="Basic and acidic residues" evidence="1">
    <location>
        <begin position="327"/>
        <end position="348"/>
    </location>
</feature>
<evidence type="ECO:0000313" key="2">
    <source>
        <dbReference type="EMBL" id="KAL3811662.1"/>
    </source>
</evidence>
<dbReference type="PANTHER" id="PTHR36529">
    <property type="entry name" value="SLL1095 PROTEIN"/>
    <property type="match status" value="1"/>
</dbReference>
<protein>
    <submittedName>
        <fullName evidence="2">Uncharacterized protein</fullName>
    </submittedName>
</protein>
<sequence length="392" mass="42067">MGTTQPETVGGAIVVVAKCPTPGLSKTRLVPMLGDEGAAMLARAMLSDVLSSLCGCPNLDGTLKVLLYAPGTKQGEMDMSSILRSLDMPYVSSPVPSPVLRTILVNNGWVLLPVSSTSSSSVGGGGGPSSSDLGPILADALDRARELLIETSKMMSSIPRPNFVPYANDHNNEGVLFLGMDSPELPMEEVVYGLRTSSGDGRLQLATPRRRRRRRDDDNDDSRNGNGNGRYDDYVDGGERTTFAGKAHMCPANDGGYGLLSIPIHASSTRVFSGVRWSQPLTAISQLKALTDIDGVDVSIGMLMFDVDEPSDVLDLVNRLTIRRRRGEEGEGKEGDDEPSRAYRRGEGGDSLTRKRSSSSFGGIDSVVSTGMRGCFPHHTWRALIDLNVIHE</sequence>
<dbReference type="Gene3D" id="3.90.550.10">
    <property type="entry name" value="Spore Coat Polysaccharide Biosynthesis Protein SpsA, Chain A"/>
    <property type="match status" value="1"/>
</dbReference>
<dbReference type="SUPFAM" id="SSF53448">
    <property type="entry name" value="Nucleotide-diphospho-sugar transferases"/>
    <property type="match status" value="1"/>
</dbReference>
<dbReference type="InterPro" id="IPR029044">
    <property type="entry name" value="Nucleotide-diphossugar_trans"/>
</dbReference>
<name>A0ABD3RF24_9STRA</name>